<dbReference type="RefSeq" id="XP_064702522.1">
    <property type="nucleotide sequence ID" value="XM_064850856.1"/>
</dbReference>
<evidence type="ECO:0000313" key="2">
    <source>
        <dbReference type="EMBL" id="KAK5046949.1"/>
    </source>
</evidence>
<reference evidence="2 3" key="1">
    <citation type="submission" date="2023-08" db="EMBL/GenBank/DDBJ databases">
        <title>Black Yeasts Isolated from many extreme environments.</title>
        <authorList>
            <person name="Coleine C."/>
            <person name="Stajich J.E."/>
            <person name="Selbmann L."/>
        </authorList>
    </citation>
    <scope>NUCLEOTIDE SEQUENCE [LARGE SCALE GENOMIC DNA]</scope>
    <source>
        <strain evidence="2 3">CCFEE 5792</strain>
    </source>
</reference>
<proteinExistence type="predicted"/>
<organism evidence="2 3">
    <name type="scientific">Exophiala bonariae</name>
    <dbReference type="NCBI Taxonomy" id="1690606"/>
    <lineage>
        <taxon>Eukaryota</taxon>
        <taxon>Fungi</taxon>
        <taxon>Dikarya</taxon>
        <taxon>Ascomycota</taxon>
        <taxon>Pezizomycotina</taxon>
        <taxon>Eurotiomycetes</taxon>
        <taxon>Chaetothyriomycetidae</taxon>
        <taxon>Chaetothyriales</taxon>
        <taxon>Herpotrichiellaceae</taxon>
        <taxon>Exophiala</taxon>
    </lineage>
</organism>
<sequence length="507" mass="57247">MAVPMPLNHSQPPERILLKFDDPNSAWVPVVSKECNFLEIFDISFSGDAAKVLHKATDVIDAAAIVADLPAQEENTIRVYFTENLFIKSLSTQRRAFTGSSAMVSQWGPASEQVRWKSCSYRLTLEDRPWENLGHSPDDYVPLAAGAIRQTLKFYVDATSMMRKSELLSSSGTIEFSNPDNLSPEAAYKLHEQFCERLRRPTEADPTPGSLVPPIICMKQLLLLRYTYLLVKDYCNLVWDFQVKSIEPGTALTDQGKNMLTIASLAQINREAMFYQEVSEGLADLTGAVDVLVESLRILMRDATNSCECRSLAVELQATCTDIKKTMTTRATSLQDRLRLFELSRGLYDAQSIRLLSILASICLPMSLASGILSMQTRFRDLHLLLYDFLGVLVLVGSIISCILLIVRYFILWMDHQSRSKSIWISSLDMLGGRSGTSYSRRRNAAFIGLILGQLGFTTLLFVLGMMNDYFLVYTYFLFIEFGVIFVLHTLPKYLSKVSPLLWKDYR</sequence>
<name>A0AAV9MZ06_9EURO</name>
<evidence type="ECO:0000256" key="1">
    <source>
        <dbReference type="SAM" id="Phobius"/>
    </source>
</evidence>
<keyword evidence="1" id="KW-1133">Transmembrane helix</keyword>
<accession>A0AAV9MZ06</accession>
<evidence type="ECO:0000313" key="3">
    <source>
        <dbReference type="Proteomes" id="UP001358417"/>
    </source>
</evidence>
<feature type="transmembrane region" description="Helical" evidence="1">
    <location>
        <begin position="353"/>
        <end position="373"/>
    </location>
</feature>
<feature type="transmembrane region" description="Helical" evidence="1">
    <location>
        <begin position="385"/>
        <end position="411"/>
    </location>
</feature>
<comment type="caution">
    <text evidence="2">The sequence shown here is derived from an EMBL/GenBank/DDBJ whole genome shotgun (WGS) entry which is preliminary data.</text>
</comment>
<dbReference type="Proteomes" id="UP001358417">
    <property type="component" value="Unassembled WGS sequence"/>
</dbReference>
<feature type="transmembrane region" description="Helical" evidence="1">
    <location>
        <begin position="471"/>
        <end position="491"/>
    </location>
</feature>
<dbReference type="EMBL" id="JAVRRD010000028">
    <property type="protein sequence ID" value="KAK5046949.1"/>
    <property type="molecule type" value="Genomic_DNA"/>
</dbReference>
<protein>
    <submittedName>
        <fullName evidence="2">Uncharacterized protein</fullName>
    </submittedName>
</protein>
<feature type="transmembrane region" description="Helical" evidence="1">
    <location>
        <begin position="444"/>
        <end position="465"/>
    </location>
</feature>
<dbReference type="GeneID" id="89975469"/>
<dbReference type="AlphaFoldDB" id="A0AAV9MZ06"/>
<keyword evidence="1" id="KW-0812">Transmembrane</keyword>
<keyword evidence="3" id="KW-1185">Reference proteome</keyword>
<gene>
    <name evidence="2" type="ORF">LTR84_007303</name>
</gene>
<keyword evidence="1" id="KW-0472">Membrane</keyword>